<dbReference type="AlphaFoldDB" id="A0A0E9Q0A6"/>
<reference evidence="1" key="2">
    <citation type="journal article" date="2015" name="Fish Shellfish Immunol.">
        <title>Early steps in the European eel (Anguilla anguilla)-Vibrio vulnificus interaction in the gills: Role of the RtxA13 toxin.</title>
        <authorList>
            <person name="Callol A."/>
            <person name="Pajuelo D."/>
            <person name="Ebbesson L."/>
            <person name="Teles M."/>
            <person name="MacKenzie S."/>
            <person name="Amaro C."/>
        </authorList>
    </citation>
    <scope>NUCLEOTIDE SEQUENCE</scope>
</reference>
<proteinExistence type="predicted"/>
<evidence type="ECO:0000313" key="1">
    <source>
        <dbReference type="EMBL" id="JAH09947.1"/>
    </source>
</evidence>
<name>A0A0E9Q0A6_ANGAN</name>
<protein>
    <submittedName>
        <fullName evidence="1">Uncharacterized protein</fullName>
    </submittedName>
</protein>
<reference evidence="1" key="1">
    <citation type="submission" date="2014-11" db="EMBL/GenBank/DDBJ databases">
        <authorList>
            <person name="Amaro Gonzalez C."/>
        </authorList>
    </citation>
    <scope>NUCLEOTIDE SEQUENCE</scope>
</reference>
<organism evidence="1">
    <name type="scientific">Anguilla anguilla</name>
    <name type="common">European freshwater eel</name>
    <name type="synonym">Muraena anguilla</name>
    <dbReference type="NCBI Taxonomy" id="7936"/>
    <lineage>
        <taxon>Eukaryota</taxon>
        <taxon>Metazoa</taxon>
        <taxon>Chordata</taxon>
        <taxon>Craniata</taxon>
        <taxon>Vertebrata</taxon>
        <taxon>Euteleostomi</taxon>
        <taxon>Actinopterygii</taxon>
        <taxon>Neopterygii</taxon>
        <taxon>Teleostei</taxon>
        <taxon>Anguilliformes</taxon>
        <taxon>Anguillidae</taxon>
        <taxon>Anguilla</taxon>
    </lineage>
</organism>
<sequence length="24" mass="2820">MCRCCKMVLKVRATYQCSVLTLRI</sequence>
<dbReference type="EMBL" id="GBXM01098630">
    <property type="protein sequence ID" value="JAH09947.1"/>
    <property type="molecule type" value="Transcribed_RNA"/>
</dbReference>
<accession>A0A0E9Q0A6</accession>